<proteinExistence type="predicted"/>
<feature type="non-terminal residue" evidence="1">
    <location>
        <position position="62"/>
    </location>
</feature>
<dbReference type="AlphaFoldDB" id="A0A392RZ23"/>
<feature type="non-terminal residue" evidence="1">
    <location>
        <position position="1"/>
    </location>
</feature>
<dbReference type="EMBL" id="LXQA010290921">
    <property type="protein sequence ID" value="MCI41334.1"/>
    <property type="molecule type" value="Genomic_DNA"/>
</dbReference>
<name>A0A392RZ23_9FABA</name>
<keyword evidence="2" id="KW-1185">Reference proteome</keyword>
<accession>A0A392RZ23</accession>
<reference evidence="1 2" key="1">
    <citation type="journal article" date="2018" name="Front. Plant Sci.">
        <title>Red Clover (Trifolium pratense) and Zigzag Clover (T. medium) - A Picture of Genomic Similarities and Differences.</title>
        <authorList>
            <person name="Dluhosova J."/>
            <person name="Istvanek J."/>
            <person name="Nedelnik J."/>
            <person name="Repkova J."/>
        </authorList>
    </citation>
    <scope>NUCLEOTIDE SEQUENCE [LARGE SCALE GENOMIC DNA]</scope>
    <source>
        <strain evidence="2">cv. 10/8</strain>
        <tissue evidence="1">Leaf</tissue>
    </source>
</reference>
<evidence type="ECO:0000313" key="2">
    <source>
        <dbReference type="Proteomes" id="UP000265520"/>
    </source>
</evidence>
<dbReference type="Proteomes" id="UP000265520">
    <property type="component" value="Unassembled WGS sequence"/>
</dbReference>
<sequence length="62" mass="6698">NVSLQNVMNTTRVLVNPDVAEAVGFKDGFVLNALDANAGVAVLGPRVRPSLEEDFLRAYPKK</sequence>
<comment type="caution">
    <text evidence="1">The sequence shown here is derived from an EMBL/GenBank/DDBJ whole genome shotgun (WGS) entry which is preliminary data.</text>
</comment>
<evidence type="ECO:0000313" key="1">
    <source>
        <dbReference type="EMBL" id="MCI41334.1"/>
    </source>
</evidence>
<protein>
    <submittedName>
        <fullName evidence="1">Replication factor A protein</fullName>
    </submittedName>
</protein>
<organism evidence="1 2">
    <name type="scientific">Trifolium medium</name>
    <dbReference type="NCBI Taxonomy" id="97028"/>
    <lineage>
        <taxon>Eukaryota</taxon>
        <taxon>Viridiplantae</taxon>
        <taxon>Streptophyta</taxon>
        <taxon>Embryophyta</taxon>
        <taxon>Tracheophyta</taxon>
        <taxon>Spermatophyta</taxon>
        <taxon>Magnoliopsida</taxon>
        <taxon>eudicotyledons</taxon>
        <taxon>Gunneridae</taxon>
        <taxon>Pentapetalae</taxon>
        <taxon>rosids</taxon>
        <taxon>fabids</taxon>
        <taxon>Fabales</taxon>
        <taxon>Fabaceae</taxon>
        <taxon>Papilionoideae</taxon>
        <taxon>50 kb inversion clade</taxon>
        <taxon>NPAAA clade</taxon>
        <taxon>Hologalegina</taxon>
        <taxon>IRL clade</taxon>
        <taxon>Trifolieae</taxon>
        <taxon>Trifolium</taxon>
    </lineage>
</organism>